<feature type="non-terminal residue" evidence="7">
    <location>
        <position position="77"/>
    </location>
</feature>
<reference evidence="7 8" key="1">
    <citation type="submission" date="2016-08" db="EMBL/GenBank/DDBJ databases">
        <title>A Parts List for Fungal Cellulosomes Revealed by Comparative Genomics.</title>
        <authorList>
            <consortium name="DOE Joint Genome Institute"/>
            <person name="Haitjema C.H."/>
            <person name="Gilmore S.P."/>
            <person name="Henske J.K."/>
            <person name="Solomon K.V."/>
            <person name="De Groot R."/>
            <person name="Kuo A."/>
            <person name="Mondo S.J."/>
            <person name="Salamov A.A."/>
            <person name="Labutti K."/>
            <person name="Zhao Z."/>
            <person name="Chiniquy J."/>
            <person name="Barry K."/>
            <person name="Brewer H.M."/>
            <person name="Purvine S.O."/>
            <person name="Wright A.T."/>
            <person name="Boxma B."/>
            <person name="Van Alen T."/>
            <person name="Hackstein J.H."/>
            <person name="Baker S.E."/>
            <person name="Grigoriev I.V."/>
            <person name="O'Malley M.A."/>
        </authorList>
    </citation>
    <scope>NUCLEOTIDE SEQUENCE [LARGE SCALE GENOMIC DNA]</scope>
    <source>
        <strain evidence="7 8">S4</strain>
    </source>
</reference>
<evidence type="ECO:0000256" key="1">
    <source>
        <dbReference type="ARBA" id="ARBA00004906"/>
    </source>
</evidence>
<dbReference type="EMBL" id="MCFG01000269">
    <property type="protein sequence ID" value="ORX76980.1"/>
    <property type="molecule type" value="Genomic_DNA"/>
</dbReference>
<dbReference type="STRING" id="1754192.A0A1Y1WTW6"/>
<evidence type="ECO:0000256" key="6">
    <source>
        <dbReference type="PROSITE-ProRule" id="PRU00023"/>
    </source>
</evidence>
<feature type="repeat" description="ANK" evidence="6">
    <location>
        <begin position="8"/>
        <end position="40"/>
    </location>
</feature>
<evidence type="ECO:0000256" key="3">
    <source>
        <dbReference type="ARBA" id="ARBA00022786"/>
    </source>
</evidence>
<dbReference type="Gene3D" id="1.25.40.20">
    <property type="entry name" value="Ankyrin repeat-containing domain"/>
    <property type="match status" value="1"/>
</dbReference>
<accession>A0A1Y1WTW6</accession>
<dbReference type="OrthoDB" id="5596409at2759"/>
<dbReference type="Pfam" id="PF12796">
    <property type="entry name" value="Ank_2"/>
    <property type="match status" value="1"/>
</dbReference>
<evidence type="ECO:0000256" key="4">
    <source>
        <dbReference type="ARBA" id="ARBA00023043"/>
    </source>
</evidence>
<evidence type="ECO:0000256" key="5">
    <source>
        <dbReference type="ARBA" id="ARBA00072197"/>
    </source>
</evidence>
<dbReference type="PROSITE" id="PS50297">
    <property type="entry name" value="ANK_REP_REGION"/>
    <property type="match status" value="1"/>
</dbReference>
<dbReference type="InterPro" id="IPR036770">
    <property type="entry name" value="Ankyrin_rpt-contain_sf"/>
</dbReference>
<keyword evidence="8" id="KW-1185">Reference proteome</keyword>
<comment type="pathway">
    <text evidence="1">Protein modification; protein ubiquitination.</text>
</comment>
<dbReference type="PROSITE" id="PS50088">
    <property type="entry name" value="ANK_REPEAT"/>
    <property type="match status" value="2"/>
</dbReference>
<keyword evidence="2" id="KW-0677">Repeat</keyword>
<gene>
    <name evidence="7" type="ORF">BCR32DRAFT_177548</name>
</gene>
<comment type="caution">
    <text evidence="7">The sequence shown here is derived from an EMBL/GenBank/DDBJ whole genome shotgun (WGS) entry which is preliminary data.</text>
</comment>
<evidence type="ECO:0000256" key="2">
    <source>
        <dbReference type="ARBA" id="ARBA00022737"/>
    </source>
</evidence>
<dbReference type="InterPro" id="IPR002110">
    <property type="entry name" value="Ankyrin_rpt"/>
</dbReference>
<evidence type="ECO:0000313" key="8">
    <source>
        <dbReference type="Proteomes" id="UP000193944"/>
    </source>
</evidence>
<name>A0A1Y1WTW6_9FUNG</name>
<protein>
    <recommendedName>
        <fullName evidence="5">Protein fem-1 homolog B</fullName>
    </recommendedName>
</protein>
<dbReference type="SMART" id="SM00248">
    <property type="entry name" value="ANK"/>
    <property type="match status" value="2"/>
</dbReference>
<dbReference type="AlphaFoldDB" id="A0A1Y1WTW6"/>
<organism evidence="7 8">
    <name type="scientific">Anaeromyces robustus</name>
    <dbReference type="NCBI Taxonomy" id="1754192"/>
    <lineage>
        <taxon>Eukaryota</taxon>
        <taxon>Fungi</taxon>
        <taxon>Fungi incertae sedis</taxon>
        <taxon>Chytridiomycota</taxon>
        <taxon>Chytridiomycota incertae sedis</taxon>
        <taxon>Neocallimastigomycetes</taxon>
        <taxon>Neocallimastigales</taxon>
        <taxon>Neocallimastigaceae</taxon>
        <taxon>Anaeromyces</taxon>
    </lineage>
</organism>
<reference evidence="7 8" key="2">
    <citation type="submission" date="2016-08" db="EMBL/GenBank/DDBJ databases">
        <title>Pervasive Adenine N6-methylation of Active Genes in Fungi.</title>
        <authorList>
            <consortium name="DOE Joint Genome Institute"/>
            <person name="Mondo S.J."/>
            <person name="Dannebaum R.O."/>
            <person name="Kuo R.C."/>
            <person name="Labutti K."/>
            <person name="Haridas S."/>
            <person name="Kuo A."/>
            <person name="Salamov A."/>
            <person name="Ahrendt S.R."/>
            <person name="Lipzen A."/>
            <person name="Sullivan W."/>
            <person name="Andreopoulos W.B."/>
            <person name="Clum A."/>
            <person name="Lindquist E."/>
            <person name="Daum C."/>
            <person name="Ramamoorthy G.K."/>
            <person name="Gryganskyi A."/>
            <person name="Culley D."/>
            <person name="Magnuson J.K."/>
            <person name="James T.Y."/>
            <person name="O'Malley M.A."/>
            <person name="Stajich J.E."/>
            <person name="Spatafora J.W."/>
            <person name="Visel A."/>
            <person name="Grigoriev I.V."/>
        </authorList>
    </citation>
    <scope>NUCLEOTIDE SEQUENCE [LARGE SCALE GENOMIC DNA]</scope>
    <source>
        <strain evidence="7 8">S4</strain>
    </source>
</reference>
<evidence type="ECO:0000313" key="7">
    <source>
        <dbReference type="EMBL" id="ORX76980.1"/>
    </source>
</evidence>
<dbReference type="SUPFAM" id="SSF48403">
    <property type="entry name" value="Ankyrin repeat"/>
    <property type="match status" value="1"/>
</dbReference>
<dbReference type="PANTHER" id="PTHR24173:SF78">
    <property type="entry name" value="PROTEIN FEM-1 HOMOLOG B"/>
    <property type="match status" value="1"/>
</dbReference>
<proteinExistence type="predicted"/>
<feature type="non-terminal residue" evidence="7">
    <location>
        <position position="1"/>
    </location>
</feature>
<dbReference type="GO" id="GO:0005737">
    <property type="term" value="C:cytoplasm"/>
    <property type="evidence" value="ECO:0007669"/>
    <property type="project" value="UniProtKB-SubCell"/>
</dbReference>
<dbReference type="PANTHER" id="PTHR24173">
    <property type="entry name" value="ANKYRIN REPEAT CONTAINING"/>
    <property type="match status" value="1"/>
</dbReference>
<dbReference type="Proteomes" id="UP000193944">
    <property type="component" value="Unassembled WGS sequence"/>
</dbReference>
<keyword evidence="3" id="KW-0833">Ubl conjugation pathway</keyword>
<sequence>DLSLKGANGDNALIRAAQKGCFDVVEKLLHHRVNINSTNDFNRTALMEAAENGYLRVVKLLLKKGAKPSIKDNFGKT</sequence>
<keyword evidence="4 6" id="KW-0040">ANK repeat</keyword>
<feature type="repeat" description="ANK" evidence="6">
    <location>
        <begin position="41"/>
        <end position="73"/>
    </location>
</feature>